<dbReference type="NCBIfam" id="NF002270">
    <property type="entry name" value="PRK01202.1"/>
    <property type="match status" value="1"/>
</dbReference>
<dbReference type="Gene3D" id="2.40.50.100">
    <property type="match status" value="1"/>
</dbReference>
<dbReference type="EMBL" id="FQUX01000005">
    <property type="protein sequence ID" value="SHF53597.1"/>
    <property type="molecule type" value="Genomic_DNA"/>
</dbReference>
<comment type="function">
    <text evidence="3">The glycine cleavage system catalyzes the degradation of glycine. The H protein shuttles the methylamine group of glycine from the P protein to the T protein.</text>
</comment>
<protein>
    <recommendedName>
        <fullName evidence="3">Glycine cleavage system H protein</fullName>
    </recommendedName>
</protein>
<dbReference type="RefSeq" id="WP_072862818.1">
    <property type="nucleotide sequence ID" value="NZ_FQUX01000005.1"/>
</dbReference>
<dbReference type="CDD" id="cd06848">
    <property type="entry name" value="GCS_H"/>
    <property type="match status" value="1"/>
</dbReference>
<dbReference type="PANTHER" id="PTHR11715:SF3">
    <property type="entry name" value="GLYCINE CLEAVAGE SYSTEM H PROTEIN-RELATED"/>
    <property type="match status" value="1"/>
</dbReference>
<dbReference type="GO" id="GO:0009249">
    <property type="term" value="P:protein lipoylation"/>
    <property type="evidence" value="ECO:0007669"/>
    <property type="project" value="TreeGrafter"/>
</dbReference>
<feature type="modified residue" description="N6-lipoyllysine" evidence="3 4">
    <location>
        <position position="63"/>
    </location>
</feature>
<keyword evidence="2 3" id="KW-0450">Lipoyl</keyword>
<dbReference type="NCBIfam" id="TIGR00527">
    <property type="entry name" value="gcvH"/>
    <property type="match status" value="1"/>
</dbReference>
<name>A0A1M5CG69_9FLAO</name>
<evidence type="ECO:0000256" key="3">
    <source>
        <dbReference type="HAMAP-Rule" id="MF_00272"/>
    </source>
</evidence>
<dbReference type="Pfam" id="PF01597">
    <property type="entry name" value="GCV_H"/>
    <property type="match status" value="1"/>
</dbReference>
<evidence type="ECO:0000256" key="2">
    <source>
        <dbReference type="ARBA" id="ARBA00022823"/>
    </source>
</evidence>
<dbReference type="PANTHER" id="PTHR11715">
    <property type="entry name" value="GLYCINE CLEAVAGE SYSTEM H PROTEIN"/>
    <property type="match status" value="1"/>
</dbReference>
<comment type="cofactor">
    <cofactor evidence="3">
        <name>(R)-lipoate</name>
        <dbReference type="ChEBI" id="CHEBI:83088"/>
    </cofactor>
    <text evidence="3">Binds 1 lipoyl cofactor covalently.</text>
</comment>
<proteinExistence type="inferred from homology"/>
<organism evidence="6 7">
    <name type="scientific">Arenibacter palladensis</name>
    <dbReference type="NCBI Taxonomy" id="237373"/>
    <lineage>
        <taxon>Bacteria</taxon>
        <taxon>Pseudomonadati</taxon>
        <taxon>Bacteroidota</taxon>
        <taxon>Flavobacteriia</taxon>
        <taxon>Flavobacteriales</taxon>
        <taxon>Flavobacteriaceae</taxon>
        <taxon>Arenibacter</taxon>
    </lineage>
</organism>
<comment type="subunit">
    <text evidence="3">The glycine cleavage system is composed of four proteins: P, T, L and H.</text>
</comment>
<dbReference type="InterPro" id="IPR017453">
    <property type="entry name" value="GCV_H_sub"/>
</dbReference>
<dbReference type="InterPro" id="IPR002930">
    <property type="entry name" value="GCV_H"/>
</dbReference>
<evidence type="ECO:0000256" key="4">
    <source>
        <dbReference type="PIRSR" id="PIRSR617453-50"/>
    </source>
</evidence>
<dbReference type="OrthoDB" id="9796712at2"/>
<dbReference type="HAMAP" id="MF_00272">
    <property type="entry name" value="GcvH"/>
    <property type="match status" value="1"/>
</dbReference>
<dbReference type="GO" id="GO:0005960">
    <property type="term" value="C:glycine cleavage complex"/>
    <property type="evidence" value="ECO:0007669"/>
    <property type="project" value="InterPro"/>
</dbReference>
<dbReference type="InterPro" id="IPR033753">
    <property type="entry name" value="GCV_H/Fam206"/>
</dbReference>
<dbReference type="SUPFAM" id="SSF51230">
    <property type="entry name" value="Single hybrid motif"/>
    <property type="match status" value="1"/>
</dbReference>
<dbReference type="AlphaFoldDB" id="A0A1M5CG69"/>
<evidence type="ECO:0000256" key="1">
    <source>
        <dbReference type="ARBA" id="ARBA00009249"/>
    </source>
</evidence>
<evidence type="ECO:0000259" key="5">
    <source>
        <dbReference type="PROSITE" id="PS50968"/>
    </source>
</evidence>
<dbReference type="InterPro" id="IPR003016">
    <property type="entry name" value="2-oxoA_DH_lipoyl-BS"/>
</dbReference>
<feature type="domain" description="Lipoyl-binding" evidence="5">
    <location>
        <begin position="22"/>
        <end position="104"/>
    </location>
</feature>
<dbReference type="PROSITE" id="PS50968">
    <property type="entry name" value="BIOTINYL_LIPOYL"/>
    <property type="match status" value="1"/>
</dbReference>
<evidence type="ECO:0000313" key="7">
    <source>
        <dbReference type="Proteomes" id="UP000184406"/>
    </source>
</evidence>
<sequence length="126" mass="13914">MNIPSDLKYTKDHEWVRIEGDTAIVGITDFAQGELGDIVYVEVETLDETLDKDEVFGTVEAVKTVSDLFLPLSGEIIAFNESLEDEPEKVNTDPYGDGWIIKVKISDSSEVEGLLSDAEYKELVGA</sequence>
<dbReference type="Proteomes" id="UP000184406">
    <property type="component" value="Unassembled WGS sequence"/>
</dbReference>
<dbReference type="InterPro" id="IPR000089">
    <property type="entry name" value="Biotin_lipoyl"/>
</dbReference>
<dbReference type="InterPro" id="IPR011053">
    <property type="entry name" value="Single_hybrid_motif"/>
</dbReference>
<dbReference type="PROSITE" id="PS00189">
    <property type="entry name" value="LIPOYL"/>
    <property type="match status" value="1"/>
</dbReference>
<comment type="similarity">
    <text evidence="1 3">Belongs to the GcvH family.</text>
</comment>
<keyword evidence="7" id="KW-1185">Reference proteome</keyword>
<evidence type="ECO:0000313" key="6">
    <source>
        <dbReference type="EMBL" id="SHF53597.1"/>
    </source>
</evidence>
<reference evidence="7" key="1">
    <citation type="submission" date="2016-11" db="EMBL/GenBank/DDBJ databases">
        <authorList>
            <person name="Varghese N."/>
            <person name="Submissions S."/>
        </authorList>
    </citation>
    <scope>NUCLEOTIDE SEQUENCE [LARGE SCALE GENOMIC DNA]</scope>
    <source>
        <strain evidence="7">DSM 17539</strain>
    </source>
</reference>
<dbReference type="GO" id="GO:0019464">
    <property type="term" value="P:glycine decarboxylation via glycine cleavage system"/>
    <property type="evidence" value="ECO:0007669"/>
    <property type="project" value="UniProtKB-UniRule"/>
</dbReference>
<accession>A0A1M5CG69</accession>
<dbReference type="GO" id="GO:0005829">
    <property type="term" value="C:cytosol"/>
    <property type="evidence" value="ECO:0007669"/>
    <property type="project" value="TreeGrafter"/>
</dbReference>
<gene>
    <name evidence="3" type="primary">gcvH</name>
    <name evidence="6" type="ORF">SAMN03080594_10530</name>
</gene>